<dbReference type="SUPFAM" id="SSF53137">
    <property type="entry name" value="Translational machinery components"/>
    <property type="match status" value="1"/>
</dbReference>
<keyword evidence="4" id="KW-0699">rRNA-binding</keyword>
<proteinExistence type="inferred from homology"/>
<evidence type="ECO:0000256" key="5">
    <source>
        <dbReference type="ARBA" id="ARBA00022884"/>
    </source>
</evidence>
<evidence type="ECO:0000256" key="9">
    <source>
        <dbReference type="ARBA" id="ARBA00035346"/>
    </source>
</evidence>
<evidence type="ECO:0000256" key="8">
    <source>
        <dbReference type="ARBA" id="ARBA00035303"/>
    </source>
</evidence>
<dbReference type="FunFam" id="3.30.420.100:FF:000001">
    <property type="entry name" value="50S ribosomal protein L18"/>
    <property type="match status" value="1"/>
</dbReference>
<evidence type="ECO:0000256" key="3">
    <source>
        <dbReference type="ARBA" id="ARBA00011505"/>
    </source>
</evidence>
<dbReference type="InterPro" id="IPR004389">
    <property type="entry name" value="Ribosomal_uL18_bac-type"/>
</dbReference>
<dbReference type="NCBIfam" id="TIGR00060">
    <property type="entry name" value="L18_bact"/>
    <property type="match status" value="1"/>
</dbReference>
<dbReference type="PANTHER" id="PTHR12899:SF3">
    <property type="entry name" value="LARGE RIBOSOMAL SUBUNIT PROTEIN UL18M"/>
    <property type="match status" value="1"/>
</dbReference>
<comment type="subunit">
    <text evidence="3">Part of the 50S ribosomal subunit; contacts the 5S rRNA.</text>
</comment>
<name>A0A4D6WL26_9FLOR</name>
<comment type="similarity">
    <text evidence="2">Belongs to the universal ribosomal protein uL18 family.</text>
</comment>
<gene>
    <name evidence="10" type="primary">rpl18</name>
</gene>
<reference evidence="10" key="2">
    <citation type="submission" date="2019-04" db="EMBL/GenBank/DDBJ databases">
        <authorList>
            <person name="Pasella M."/>
        </authorList>
    </citation>
    <scope>NUCLEOTIDE SEQUENCE</scope>
    <source>
        <strain evidence="10">PD2206</strain>
    </source>
</reference>
<geneLocation type="plastid" evidence="10"/>
<dbReference type="PANTHER" id="PTHR12899">
    <property type="entry name" value="39S RIBOSOMAL PROTEIN L18, MITOCHONDRIAL"/>
    <property type="match status" value="1"/>
</dbReference>
<dbReference type="HAMAP" id="MF_01337_B">
    <property type="entry name" value="Ribosomal_uL18_B"/>
    <property type="match status" value="1"/>
</dbReference>
<keyword evidence="10" id="KW-0934">Plastid</keyword>
<reference evidence="10" key="1">
    <citation type="journal article" date="2019" name="Mol. Phylogenet. Evol.">
        <title>Morphological evolution and classification of the red algal order Ceramiales inferred using plastid phylogenomics.</title>
        <authorList>
            <person name="Diaz-Tapia P."/>
            <person name="Pasella M.M."/>
            <person name="Verbruggen H."/>
            <person name="Maggs C.A."/>
        </authorList>
    </citation>
    <scope>NUCLEOTIDE SEQUENCE</scope>
    <source>
        <strain evidence="10">PD2206</strain>
    </source>
</reference>
<comment type="function">
    <text evidence="1">Binds 5S rRNA, forms part of the central protuberance of the 50S subunit.</text>
</comment>
<dbReference type="GO" id="GO:0008097">
    <property type="term" value="F:5S rRNA binding"/>
    <property type="evidence" value="ECO:0007669"/>
    <property type="project" value="TreeGrafter"/>
</dbReference>
<evidence type="ECO:0000256" key="1">
    <source>
        <dbReference type="ARBA" id="ARBA00003898"/>
    </source>
</evidence>
<dbReference type="InterPro" id="IPR005484">
    <property type="entry name" value="Ribosomal_uL18_bac/plant/anim"/>
</dbReference>
<sequence>MTRKIQGTSERPRLYIFKSNKHIYAQLIDDTNNKIITSLSTISKEIKEDIKQFANCKNAEIIGKQIAIKSKEKGITKIVFDRGDNLYHGKVKALAEAARQEGIDF</sequence>
<evidence type="ECO:0000256" key="6">
    <source>
        <dbReference type="ARBA" id="ARBA00022980"/>
    </source>
</evidence>
<dbReference type="Gene3D" id="3.30.420.100">
    <property type="match status" value="1"/>
</dbReference>
<dbReference type="GO" id="GO:0005840">
    <property type="term" value="C:ribosome"/>
    <property type="evidence" value="ECO:0007669"/>
    <property type="project" value="UniProtKB-KW"/>
</dbReference>
<dbReference type="AlphaFoldDB" id="A0A4D6WL26"/>
<dbReference type="GO" id="GO:0003735">
    <property type="term" value="F:structural constituent of ribosome"/>
    <property type="evidence" value="ECO:0007669"/>
    <property type="project" value="InterPro"/>
</dbReference>
<evidence type="ECO:0000256" key="7">
    <source>
        <dbReference type="ARBA" id="ARBA00023274"/>
    </source>
</evidence>
<keyword evidence="5" id="KW-0694">RNA-binding</keyword>
<dbReference type="CDD" id="cd00432">
    <property type="entry name" value="Ribosomal_L18_L5e"/>
    <property type="match status" value="1"/>
</dbReference>
<keyword evidence="6 10" id="KW-0689">Ribosomal protein</keyword>
<organism evidence="10">
    <name type="scientific">Antithamnion hubbsii</name>
    <dbReference type="NCBI Taxonomy" id="1005974"/>
    <lineage>
        <taxon>Eukaryota</taxon>
        <taxon>Rhodophyta</taxon>
        <taxon>Florideophyceae</taxon>
        <taxon>Rhodymeniophycidae</taxon>
        <taxon>Ceramiales</taxon>
        <taxon>Ceramiaceae</taxon>
        <taxon>Antithamnion</taxon>
    </lineage>
</organism>
<dbReference type="Pfam" id="PF00861">
    <property type="entry name" value="Ribosomal_L18p"/>
    <property type="match status" value="1"/>
</dbReference>
<keyword evidence="7" id="KW-0687">Ribonucleoprotein</keyword>
<evidence type="ECO:0000313" key="10">
    <source>
        <dbReference type="EMBL" id="QCI04469.1"/>
    </source>
</evidence>
<dbReference type="GO" id="GO:1990904">
    <property type="term" value="C:ribonucleoprotein complex"/>
    <property type="evidence" value="ECO:0007669"/>
    <property type="project" value="UniProtKB-KW"/>
</dbReference>
<evidence type="ECO:0000256" key="4">
    <source>
        <dbReference type="ARBA" id="ARBA00022730"/>
    </source>
</evidence>
<accession>A0A4D6WL26</accession>
<dbReference type="EMBL" id="MK814610">
    <property type="protein sequence ID" value="QCI04469.1"/>
    <property type="molecule type" value="Genomic_DNA"/>
</dbReference>
<dbReference type="InterPro" id="IPR057268">
    <property type="entry name" value="Ribosomal_L18"/>
</dbReference>
<evidence type="ECO:0000256" key="2">
    <source>
        <dbReference type="ARBA" id="ARBA00007116"/>
    </source>
</evidence>
<dbReference type="GO" id="GO:0006412">
    <property type="term" value="P:translation"/>
    <property type="evidence" value="ECO:0007669"/>
    <property type="project" value="InterPro"/>
</dbReference>
<protein>
    <recommendedName>
        <fullName evidence="8">Large ribosomal subunit protein uL18c</fullName>
    </recommendedName>
    <alternativeName>
        <fullName evidence="9">50S ribosomal protein L18, chloroplastic</fullName>
    </alternativeName>
</protein>
<dbReference type="GO" id="GO:0005737">
    <property type="term" value="C:cytoplasm"/>
    <property type="evidence" value="ECO:0007669"/>
    <property type="project" value="UniProtKB-ARBA"/>
</dbReference>